<accession>A0A0E9NBC5</accession>
<evidence type="ECO:0000313" key="2">
    <source>
        <dbReference type="EMBL" id="GAO47177.1"/>
    </source>
</evidence>
<reference evidence="2 3" key="3">
    <citation type="journal article" date="2015" name="Genome Announc.">
        <title>Draft Genome Sequence of the Archiascomycetous Yeast Saitoella complicata.</title>
        <authorList>
            <person name="Yamauchi K."/>
            <person name="Kondo S."/>
            <person name="Hamamoto M."/>
            <person name="Takahashi Y."/>
            <person name="Ogura Y."/>
            <person name="Hayashi T."/>
            <person name="Nishida H."/>
        </authorList>
    </citation>
    <scope>NUCLEOTIDE SEQUENCE [LARGE SCALE GENOMIC DNA]</scope>
    <source>
        <strain evidence="2 3">NRRL Y-17804</strain>
    </source>
</reference>
<dbReference type="PANTHER" id="PTHR34310:SF5">
    <property type="entry name" value="DUF427 DOMAIN PROTEIN (AFU_ORTHOLOGUE AFUA_3G02220)"/>
    <property type="match status" value="1"/>
</dbReference>
<organism evidence="2 3">
    <name type="scientific">Saitoella complicata (strain BCRC 22490 / CBS 7301 / JCM 7358 / NBRC 10748 / NRRL Y-17804)</name>
    <dbReference type="NCBI Taxonomy" id="698492"/>
    <lineage>
        <taxon>Eukaryota</taxon>
        <taxon>Fungi</taxon>
        <taxon>Dikarya</taxon>
        <taxon>Ascomycota</taxon>
        <taxon>Taphrinomycotina</taxon>
        <taxon>Taphrinomycotina incertae sedis</taxon>
        <taxon>Saitoella</taxon>
    </lineage>
</organism>
<evidence type="ECO:0000259" key="1">
    <source>
        <dbReference type="Pfam" id="PF04248"/>
    </source>
</evidence>
<reference evidence="2 3" key="2">
    <citation type="journal article" date="2014" name="J. Gen. Appl. Microbiol.">
        <title>The early diverging ascomycetous budding yeast Saitoella complicata has three histone deacetylases belonging to the Clr6, Hos2, and Rpd3 lineages.</title>
        <authorList>
            <person name="Nishida H."/>
            <person name="Matsumoto T."/>
            <person name="Kondo S."/>
            <person name="Hamamoto M."/>
            <person name="Yoshikawa H."/>
        </authorList>
    </citation>
    <scope>NUCLEOTIDE SEQUENCE [LARGE SCALE GENOMIC DNA]</scope>
    <source>
        <strain evidence="2 3">NRRL Y-17804</strain>
    </source>
</reference>
<dbReference type="OMA" id="ENNHYFP"/>
<dbReference type="EMBL" id="BACD03000007">
    <property type="protein sequence ID" value="GAO47177.1"/>
    <property type="molecule type" value="Genomic_DNA"/>
</dbReference>
<dbReference type="Gene3D" id="2.170.150.40">
    <property type="entry name" value="Domain of unknown function (DUF427)"/>
    <property type="match status" value="1"/>
</dbReference>
<sequence length="102" mass="11788">MPSVYVGDTLLAQSERVERVEGNLYFPPGTIQKQYFHGPTELHTHCPWKGDASYYTVEIPGKDDARSVKLENIAWYYPEAKEGAKYIEGWVAFYKNKVEVRE</sequence>
<protein>
    <recommendedName>
        <fullName evidence="1">DUF427 domain-containing protein</fullName>
    </recommendedName>
</protein>
<dbReference type="Pfam" id="PF04248">
    <property type="entry name" value="NTP_transf_9"/>
    <property type="match status" value="1"/>
</dbReference>
<name>A0A0E9NBC5_SAICN</name>
<gene>
    <name evidence="2" type="ORF">G7K_1388-t1</name>
</gene>
<dbReference type="PANTHER" id="PTHR34310">
    <property type="entry name" value="DUF427 DOMAIN PROTEIN (AFU_ORTHOLOGUE AFUA_3G02220)"/>
    <property type="match status" value="1"/>
</dbReference>
<comment type="caution">
    <text evidence="2">The sequence shown here is derived from an EMBL/GenBank/DDBJ whole genome shotgun (WGS) entry which is preliminary data.</text>
</comment>
<dbReference type="RefSeq" id="XP_019026457.1">
    <property type="nucleotide sequence ID" value="XM_019169176.1"/>
</dbReference>
<dbReference type="Proteomes" id="UP000033140">
    <property type="component" value="Unassembled WGS sequence"/>
</dbReference>
<dbReference type="InterPro" id="IPR007361">
    <property type="entry name" value="DUF427"/>
</dbReference>
<reference evidence="2 3" key="1">
    <citation type="journal article" date="2011" name="J. Gen. Appl. Microbiol.">
        <title>Draft genome sequencing of the enigmatic yeast Saitoella complicata.</title>
        <authorList>
            <person name="Nishida H."/>
            <person name="Hamamoto M."/>
            <person name="Sugiyama J."/>
        </authorList>
    </citation>
    <scope>NUCLEOTIDE SEQUENCE [LARGE SCALE GENOMIC DNA]</scope>
    <source>
        <strain evidence="2 3">NRRL Y-17804</strain>
    </source>
</reference>
<dbReference type="AlphaFoldDB" id="A0A0E9NBC5"/>
<dbReference type="OrthoDB" id="18996at2759"/>
<evidence type="ECO:0000313" key="3">
    <source>
        <dbReference type="Proteomes" id="UP000033140"/>
    </source>
</evidence>
<feature type="domain" description="DUF427" evidence="1">
    <location>
        <begin position="4"/>
        <end position="95"/>
    </location>
</feature>
<proteinExistence type="predicted"/>
<keyword evidence="3" id="KW-1185">Reference proteome</keyword>
<dbReference type="InterPro" id="IPR038694">
    <property type="entry name" value="DUF427_sf"/>
</dbReference>